<evidence type="ECO:0000256" key="2">
    <source>
        <dbReference type="ARBA" id="ARBA00004429"/>
    </source>
</evidence>
<evidence type="ECO:0000256" key="5">
    <source>
        <dbReference type="ARBA" id="ARBA00011738"/>
    </source>
</evidence>
<keyword evidence="17 21" id="KW-0472">Membrane</keyword>
<evidence type="ECO:0000259" key="22">
    <source>
        <dbReference type="PROSITE" id="PS50887"/>
    </source>
</evidence>
<keyword evidence="11" id="KW-0479">Metal-binding</keyword>
<evidence type="ECO:0000256" key="20">
    <source>
        <dbReference type="ARBA" id="ARBA00045634"/>
    </source>
</evidence>
<proteinExistence type="predicted"/>
<accession>A0ABY6J9Y1</accession>
<reference evidence="23 24" key="1">
    <citation type="submission" date="2021-05" db="EMBL/GenBank/DDBJ databases">
        <title>Isolation, identification, and the growth promoting effects of Pantoea dispersa strain YSD J2 from the aboveground leaves of Cyperus esculentus L.Var. Sativus.</title>
        <authorList>
            <person name="Wang S."/>
            <person name="Tang X.M."/>
            <person name="Huang Y.N."/>
        </authorList>
    </citation>
    <scope>NUCLEOTIDE SEQUENCE [LARGE SCALE GENOMIC DNA]</scope>
    <source>
        <strain evidence="24">YSD YN2</strain>
    </source>
</reference>
<comment type="subcellular location">
    <subcellularLocation>
        <location evidence="2">Cell inner membrane</location>
        <topology evidence="2">Multi-pass membrane protein</topology>
    </subcellularLocation>
</comment>
<keyword evidence="13" id="KW-0460">Magnesium</keyword>
<protein>
    <recommendedName>
        <fullName evidence="6">diguanylate cyclase</fullName>
        <ecNumber evidence="6">2.7.7.65</ecNumber>
    </recommendedName>
    <alternativeName>
        <fullName evidence="18">Cellulose synthesis regulatory protein</fullName>
    </alternativeName>
</protein>
<keyword evidence="14" id="KW-0135">Cellulose biosynthesis</keyword>
<name>A0ABY6J9Y1_9ENTR</name>
<evidence type="ECO:0000256" key="17">
    <source>
        <dbReference type="ARBA" id="ARBA00023136"/>
    </source>
</evidence>
<evidence type="ECO:0000256" key="3">
    <source>
        <dbReference type="ARBA" id="ARBA00004665"/>
    </source>
</evidence>
<evidence type="ECO:0000313" key="23">
    <source>
        <dbReference type="EMBL" id="UYU30643.1"/>
    </source>
</evidence>
<dbReference type="InterPro" id="IPR043128">
    <property type="entry name" value="Rev_trsase/Diguanyl_cyclase"/>
</dbReference>
<dbReference type="Pfam" id="PF00990">
    <property type="entry name" value="GGDEF"/>
    <property type="match status" value="1"/>
</dbReference>
<dbReference type="PANTHER" id="PTHR45138">
    <property type="entry name" value="REGULATORY COMPONENTS OF SENSORY TRANSDUCTION SYSTEM"/>
    <property type="match status" value="1"/>
</dbReference>
<evidence type="ECO:0000256" key="16">
    <source>
        <dbReference type="ARBA" id="ARBA00023134"/>
    </source>
</evidence>
<keyword evidence="9" id="KW-0808">Transferase</keyword>
<feature type="domain" description="GGDEF" evidence="22">
    <location>
        <begin position="422"/>
        <end position="555"/>
    </location>
</feature>
<dbReference type="InterPro" id="IPR000160">
    <property type="entry name" value="GGDEF_dom"/>
</dbReference>
<organism evidence="23 24">
    <name type="scientific">Siccibacter colletis</name>
    <dbReference type="NCBI Taxonomy" id="1505757"/>
    <lineage>
        <taxon>Bacteria</taxon>
        <taxon>Pseudomonadati</taxon>
        <taxon>Pseudomonadota</taxon>
        <taxon>Gammaproteobacteria</taxon>
        <taxon>Enterobacterales</taxon>
        <taxon>Enterobacteriaceae</taxon>
        <taxon>Siccibacter</taxon>
    </lineage>
</organism>
<gene>
    <name evidence="23" type="primary">yedQ</name>
    <name evidence="23" type="ORF">KFZ77_12210</name>
</gene>
<keyword evidence="24" id="KW-1185">Reference proteome</keyword>
<evidence type="ECO:0000256" key="7">
    <source>
        <dbReference type="ARBA" id="ARBA00022475"/>
    </source>
</evidence>
<evidence type="ECO:0000256" key="15">
    <source>
        <dbReference type="ARBA" id="ARBA00022989"/>
    </source>
</evidence>
<sequence>MRAAMITRREFWGQRPIRVVNICFLVVFICSVLLTWRELVVLEQAYVASQRNSLDNVATGFDRHLQYSVDKLLFYRNAMRFALEEPLETDVARQMLRDFAQQRRESSWQLLQNNTRSMPINGVSDDFVSQSPLLNRDESRLPGELSAALEFGYLMHLSAGGEGRDMQQSTWYTSRAGFFIASDITRGTPSLLPHYYHQVTRPWFNEHAGEYHRARGVSWFHLYDPARHTRTVTASVALDYQHYWYGVLAMDFPLQTLDRYLQRVIDEDEQGDIYLFDSRLQIVAAAQDSPPAERLFDPVQQAQLAHALEQEDEGGLRMDTRYISWVKLSNFDGVLIKVHTVEQGMQGEFGNITVALILFWTLFTAMLLVSWLVIRRMVNNMTRLQSTLTWQAWHDPLTRLYNRGAFFERAWMLARECEQQHKPYSVIQFDLDHFKSINDRYGHQAGDKVLSHAATMLATLLRDGDIAGRVGGEEFCVLLPDTSLDEAANIAERIRARLNAREILVKRHGSLRFSASFGVSCSAEANNYNFEQLQASADARLYQAKQRGRNQVYAR</sequence>
<keyword evidence="7" id="KW-1003">Cell membrane</keyword>
<dbReference type="PROSITE" id="PS50887">
    <property type="entry name" value="GGDEF"/>
    <property type="match status" value="1"/>
</dbReference>
<evidence type="ECO:0000256" key="18">
    <source>
        <dbReference type="ARBA" id="ARBA00031311"/>
    </source>
</evidence>
<dbReference type="EC" id="2.7.7.65" evidence="6"/>
<evidence type="ECO:0000256" key="8">
    <source>
        <dbReference type="ARBA" id="ARBA00022519"/>
    </source>
</evidence>
<comment type="function">
    <text evidence="20">Catalyzes the synthesis of cyclic-di-GMP (c-di-GMP) via the condensation of 2 GTP molecules. Cyclic-di-GMP is a second messenger which controls cell surface-associated traits in bacteria. Involved in the regulation of cellulose production.</text>
</comment>
<comment type="cofactor">
    <cofactor evidence="1">
        <name>Mg(2+)</name>
        <dbReference type="ChEBI" id="CHEBI:18420"/>
    </cofactor>
</comment>
<keyword evidence="10 21" id="KW-0812">Transmembrane</keyword>
<keyword evidence="16" id="KW-0342">GTP-binding</keyword>
<dbReference type="EMBL" id="CP074352">
    <property type="protein sequence ID" value="UYU30643.1"/>
    <property type="molecule type" value="Genomic_DNA"/>
</dbReference>
<evidence type="ECO:0000256" key="11">
    <source>
        <dbReference type="ARBA" id="ARBA00022723"/>
    </source>
</evidence>
<evidence type="ECO:0000256" key="12">
    <source>
        <dbReference type="ARBA" id="ARBA00022741"/>
    </source>
</evidence>
<keyword evidence="15 21" id="KW-1133">Transmembrane helix</keyword>
<dbReference type="InterPro" id="IPR033416">
    <property type="entry name" value="CHASE7"/>
</dbReference>
<comment type="pathway">
    <text evidence="3">Purine metabolism; 3',5'-cyclic di-GMP biosynthesis.</text>
</comment>
<evidence type="ECO:0000256" key="4">
    <source>
        <dbReference type="ARBA" id="ARBA00005186"/>
    </source>
</evidence>
<dbReference type="InterPro" id="IPR029787">
    <property type="entry name" value="Nucleotide_cyclase"/>
</dbReference>
<dbReference type="Proteomes" id="UP001156318">
    <property type="component" value="Chromosome"/>
</dbReference>
<evidence type="ECO:0000256" key="19">
    <source>
        <dbReference type="ARBA" id="ARBA00034247"/>
    </source>
</evidence>
<dbReference type="InterPro" id="IPR050469">
    <property type="entry name" value="Diguanylate_Cyclase"/>
</dbReference>
<comment type="subunit">
    <text evidence="5">Homodimer.</text>
</comment>
<dbReference type="CDD" id="cd01949">
    <property type="entry name" value="GGDEF"/>
    <property type="match status" value="1"/>
</dbReference>
<dbReference type="Pfam" id="PF17151">
    <property type="entry name" value="CHASE7"/>
    <property type="match status" value="1"/>
</dbReference>
<keyword evidence="8" id="KW-0997">Cell inner membrane</keyword>
<evidence type="ECO:0000256" key="1">
    <source>
        <dbReference type="ARBA" id="ARBA00001946"/>
    </source>
</evidence>
<dbReference type="NCBIfam" id="TIGR00254">
    <property type="entry name" value="GGDEF"/>
    <property type="match status" value="1"/>
</dbReference>
<evidence type="ECO:0000256" key="9">
    <source>
        <dbReference type="ARBA" id="ARBA00022679"/>
    </source>
</evidence>
<evidence type="ECO:0000256" key="6">
    <source>
        <dbReference type="ARBA" id="ARBA00012528"/>
    </source>
</evidence>
<dbReference type="Gene3D" id="3.30.70.270">
    <property type="match status" value="1"/>
</dbReference>
<evidence type="ECO:0000256" key="13">
    <source>
        <dbReference type="ARBA" id="ARBA00022842"/>
    </source>
</evidence>
<keyword evidence="12" id="KW-0547">Nucleotide-binding</keyword>
<dbReference type="PANTHER" id="PTHR45138:SF16">
    <property type="entry name" value="DIGUANYLATE CYCLASE DGCQ-RELATED"/>
    <property type="match status" value="1"/>
</dbReference>
<evidence type="ECO:0000256" key="14">
    <source>
        <dbReference type="ARBA" id="ARBA00022916"/>
    </source>
</evidence>
<dbReference type="SUPFAM" id="SSF55073">
    <property type="entry name" value="Nucleotide cyclase"/>
    <property type="match status" value="1"/>
</dbReference>
<comment type="catalytic activity">
    <reaction evidence="19">
        <text>2 GTP = 3',3'-c-di-GMP + 2 diphosphate</text>
        <dbReference type="Rhea" id="RHEA:24898"/>
        <dbReference type="ChEBI" id="CHEBI:33019"/>
        <dbReference type="ChEBI" id="CHEBI:37565"/>
        <dbReference type="ChEBI" id="CHEBI:58805"/>
        <dbReference type="EC" id="2.7.7.65"/>
    </reaction>
</comment>
<evidence type="ECO:0000313" key="24">
    <source>
        <dbReference type="Proteomes" id="UP001156318"/>
    </source>
</evidence>
<dbReference type="RefSeq" id="WP_264384345.1">
    <property type="nucleotide sequence ID" value="NZ_CP074352.1"/>
</dbReference>
<evidence type="ECO:0000256" key="10">
    <source>
        <dbReference type="ARBA" id="ARBA00022692"/>
    </source>
</evidence>
<comment type="pathway">
    <text evidence="4">Glycan metabolism; bacterial cellulose biosynthesis.</text>
</comment>
<dbReference type="NCBIfam" id="NF011955">
    <property type="entry name" value="PRK15426.1"/>
    <property type="match status" value="1"/>
</dbReference>
<dbReference type="SMART" id="SM00267">
    <property type="entry name" value="GGDEF"/>
    <property type="match status" value="1"/>
</dbReference>
<feature type="transmembrane region" description="Helical" evidence="21">
    <location>
        <begin position="352"/>
        <end position="374"/>
    </location>
</feature>
<evidence type="ECO:0000256" key="21">
    <source>
        <dbReference type="SAM" id="Phobius"/>
    </source>
</evidence>
<feature type="transmembrane region" description="Helical" evidence="21">
    <location>
        <begin position="20"/>
        <end position="36"/>
    </location>
</feature>